<dbReference type="EMBL" id="BORC01000014">
    <property type="protein sequence ID" value="GIN64448.1"/>
    <property type="molecule type" value="Genomic_DNA"/>
</dbReference>
<evidence type="ECO:0000313" key="3">
    <source>
        <dbReference type="Proteomes" id="UP000682111"/>
    </source>
</evidence>
<dbReference type="Proteomes" id="UP000682111">
    <property type="component" value="Unassembled WGS sequence"/>
</dbReference>
<evidence type="ECO:0000313" key="2">
    <source>
        <dbReference type="EMBL" id="GIN64448.1"/>
    </source>
</evidence>
<protein>
    <submittedName>
        <fullName evidence="2">Uncharacterized protein</fullName>
    </submittedName>
</protein>
<name>A0A919WMI2_9BACI</name>
<dbReference type="OrthoDB" id="2680509at2"/>
<evidence type="ECO:0000256" key="1">
    <source>
        <dbReference type="SAM" id="Phobius"/>
    </source>
</evidence>
<keyword evidence="1" id="KW-1133">Transmembrane helix</keyword>
<sequence>MIYILLFVVPLLAVLWFLNFTTFLKNLNVDKNTQTQIILGALLSFMLVFAIMYGFVGLH</sequence>
<dbReference type="AlphaFoldDB" id="A0A919WMI2"/>
<feature type="transmembrane region" description="Helical" evidence="1">
    <location>
        <begin position="36"/>
        <end position="56"/>
    </location>
</feature>
<reference evidence="2" key="1">
    <citation type="submission" date="2021-03" db="EMBL/GenBank/DDBJ databases">
        <title>Antimicrobial resistance genes in bacteria isolated from Japanese honey, and their potential for conferring macrolide and lincosamide resistance in the American foulbrood pathogen Paenibacillus larvae.</title>
        <authorList>
            <person name="Okamoto M."/>
            <person name="Kumagai M."/>
            <person name="Kanamori H."/>
            <person name="Takamatsu D."/>
        </authorList>
    </citation>
    <scope>NUCLEOTIDE SEQUENCE</scope>
    <source>
        <strain evidence="2">J27TS8</strain>
    </source>
</reference>
<dbReference type="RefSeq" id="WP_095306087.1">
    <property type="nucleotide sequence ID" value="NZ_BORC01000014.1"/>
</dbReference>
<comment type="caution">
    <text evidence="2">The sequence shown here is derived from an EMBL/GenBank/DDBJ whole genome shotgun (WGS) entry which is preliminary data.</text>
</comment>
<keyword evidence="1" id="KW-0472">Membrane</keyword>
<keyword evidence="1" id="KW-0812">Transmembrane</keyword>
<organism evidence="2 3">
    <name type="scientific">Robertmurraya siralis</name>
    <dbReference type="NCBI Taxonomy" id="77777"/>
    <lineage>
        <taxon>Bacteria</taxon>
        <taxon>Bacillati</taxon>
        <taxon>Bacillota</taxon>
        <taxon>Bacilli</taxon>
        <taxon>Bacillales</taxon>
        <taxon>Bacillaceae</taxon>
        <taxon>Robertmurraya</taxon>
    </lineage>
</organism>
<keyword evidence="3" id="KW-1185">Reference proteome</keyword>
<proteinExistence type="predicted"/>
<accession>A0A919WMI2</accession>
<gene>
    <name evidence="2" type="ORF">J27TS8_44410</name>
</gene>